<dbReference type="PANTHER" id="PTHR43311">
    <property type="entry name" value="GLUTAMATE--TRNA LIGASE"/>
    <property type="match status" value="1"/>
</dbReference>
<comment type="subcellular location">
    <subcellularLocation>
        <location evidence="1 10">Cytoplasm</location>
    </subcellularLocation>
</comment>
<dbReference type="GO" id="GO:0006424">
    <property type="term" value="P:glutamyl-tRNA aminoacylation"/>
    <property type="evidence" value="ECO:0007669"/>
    <property type="project" value="UniProtKB-UniRule"/>
</dbReference>
<comment type="subunit">
    <text evidence="3 10">Monomer.</text>
</comment>
<dbReference type="HAMAP" id="MF_00022">
    <property type="entry name" value="Glu_tRNA_synth_type1"/>
    <property type="match status" value="1"/>
</dbReference>
<dbReference type="Gene3D" id="1.10.10.350">
    <property type="match status" value="1"/>
</dbReference>
<feature type="domain" description="Glutamyl/glutaminyl-tRNA synthetase class Ib catalytic" evidence="11">
    <location>
        <begin position="2"/>
        <end position="300"/>
    </location>
</feature>
<dbReference type="InterPro" id="IPR045462">
    <property type="entry name" value="aa-tRNA-synth_I_cd-bd"/>
</dbReference>
<dbReference type="InterPro" id="IPR020058">
    <property type="entry name" value="Glu/Gln-tRNA-synth_Ib_cat-dom"/>
</dbReference>
<evidence type="ECO:0000256" key="8">
    <source>
        <dbReference type="ARBA" id="ARBA00022917"/>
    </source>
</evidence>
<keyword evidence="7 10" id="KW-0067">ATP-binding</keyword>
<evidence type="ECO:0000313" key="13">
    <source>
        <dbReference type="EMBL" id="QED22873.1"/>
    </source>
</evidence>
<dbReference type="Proteomes" id="UP000321934">
    <property type="component" value="Chromosome"/>
</dbReference>
<evidence type="ECO:0000256" key="9">
    <source>
        <dbReference type="ARBA" id="ARBA00023146"/>
    </source>
</evidence>
<dbReference type="FunFam" id="3.40.50.620:FF:000007">
    <property type="entry name" value="Glutamate--tRNA ligase"/>
    <property type="match status" value="1"/>
</dbReference>
<dbReference type="PRINTS" id="PR00987">
    <property type="entry name" value="TRNASYNTHGLU"/>
</dbReference>
<keyword evidence="5 10" id="KW-0436">Ligase</keyword>
<comment type="caution">
    <text evidence="10">Lacks conserved residue(s) required for the propagation of feature annotation.</text>
</comment>
<dbReference type="InterPro" id="IPR049940">
    <property type="entry name" value="GluQ/Sye"/>
</dbReference>
<evidence type="ECO:0000256" key="1">
    <source>
        <dbReference type="ARBA" id="ARBA00004496"/>
    </source>
</evidence>
<keyword evidence="6 10" id="KW-0547">Nucleotide-binding</keyword>
<dbReference type="InterPro" id="IPR000924">
    <property type="entry name" value="Glu/Gln-tRNA-synth"/>
</dbReference>
<name>A0A5B8XBZ5_9RICK</name>
<keyword evidence="14" id="KW-1185">Reference proteome</keyword>
<comment type="function">
    <text evidence="10">Catalyzes the attachment of glutamate to tRNA(Glu) in a two-step reaction: glutamate is first activated by ATP to form Glu-AMP and then transferred to the acceptor end of tRNA(Glu).</text>
</comment>
<evidence type="ECO:0000313" key="14">
    <source>
        <dbReference type="Proteomes" id="UP000321934"/>
    </source>
</evidence>
<gene>
    <name evidence="10" type="primary">gltX</name>
    <name evidence="13" type="ORF">Deia_00059</name>
</gene>
<dbReference type="EC" id="6.1.1.17" evidence="10"/>
<dbReference type="PANTHER" id="PTHR43311:SF2">
    <property type="entry name" value="GLUTAMATE--TRNA LIGASE, MITOCHONDRIAL-RELATED"/>
    <property type="match status" value="1"/>
</dbReference>
<dbReference type="GO" id="GO:0004818">
    <property type="term" value="F:glutamate-tRNA ligase activity"/>
    <property type="evidence" value="ECO:0007669"/>
    <property type="project" value="UniProtKB-UniRule"/>
</dbReference>
<dbReference type="PROSITE" id="PS00178">
    <property type="entry name" value="AA_TRNA_LIGASE_I"/>
    <property type="match status" value="1"/>
</dbReference>
<evidence type="ECO:0000256" key="2">
    <source>
        <dbReference type="ARBA" id="ARBA00007894"/>
    </source>
</evidence>
<dbReference type="GO" id="GO:0005524">
    <property type="term" value="F:ATP binding"/>
    <property type="evidence" value="ECO:0007669"/>
    <property type="project" value="UniProtKB-UniRule"/>
</dbReference>
<evidence type="ECO:0000259" key="11">
    <source>
        <dbReference type="Pfam" id="PF00749"/>
    </source>
</evidence>
<feature type="domain" description="Aminoacyl-tRNA synthetase class I anticodon-binding" evidence="12">
    <location>
        <begin position="339"/>
        <end position="453"/>
    </location>
</feature>
<feature type="short sequence motif" description="'KMSKS' region" evidence="10">
    <location>
        <begin position="235"/>
        <end position="239"/>
    </location>
</feature>
<dbReference type="SUPFAM" id="SSF52374">
    <property type="entry name" value="Nucleotidylyl transferase"/>
    <property type="match status" value="1"/>
</dbReference>
<dbReference type="InterPro" id="IPR014729">
    <property type="entry name" value="Rossmann-like_a/b/a_fold"/>
</dbReference>
<proteinExistence type="inferred from homology"/>
<keyword evidence="4 10" id="KW-0963">Cytoplasm</keyword>
<dbReference type="CDD" id="cd00808">
    <property type="entry name" value="GluRS_core"/>
    <property type="match status" value="1"/>
</dbReference>
<evidence type="ECO:0000256" key="4">
    <source>
        <dbReference type="ARBA" id="ARBA00022490"/>
    </source>
</evidence>
<comment type="similarity">
    <text evidence="2 10">Belongs to the class-I aminoacyl-tRNA synthetase family. Glutamate--tRNA ligase type 1 subfamily.</text>
</comment>
<evidence type="ECO:0000256" key="3">
    <source>
        <dbReference type="ARBA" id="ARBA00011245"/>
    </source>
</evidence>
<keyword evidence="8 10" id="KW-0648">Protein biosynthesis</keyword>
<comment type="catalytic activity">
    <reaction evidence="10">
        <text>tRNA(Glu) + L-glutamate + ATP = L-glutamyl-tRNA(Glu) + AMP + diphosphate</text>
        <dbReference type="Rhea" id="RHEA:23540"/>
        <dbReference type="Rhea" id="RHEA-COMP:9663"/>
        <dbReference type="Rhea" id="RHEA-COMP:9680"/>
        <dbReference type="ChEBI" id="CHEBI:29985"/>
        <dbReference type="ChEBI" id="CHEBI:30616"/>
        <dbReference type="ChEBI" id="CHEBI:33019"/>
        <dbReference type="ChEBI" id="CHEBI:78442"/>
        <dbReference type="ChEBI" id="CHEBI:78520"/>
        <dbReference type="ChEBI" id="CHEBI:456215"/>
        <dbReference type="EC" id="6.1.1.17"/>
    </reaction>
</comment>
<sequence length="458" mass="51595">MIRVRFAPSPTGMLHIGGARTALFNYIFAKSMGGKFVMRIEDTDKERSTKASVDAILDGMKWLNLNPDEEIVYQSSRYARHLEVAKSLIESGNAYYAYDTKEELDKQREIAESEKRSFRYSGKWRDQSLPKPDGVEPVIRIKVPQGEIKLNDMIKGEVTFTDEAFDDFIIVRSDGTPTYMFAVVVDDIDMKITHVIRGDDHLSNTPKQMVIYNAIGAKMPEFGHLPLIHDESGKKMSKRKNAVAVADYAGLGILPDALKMYLLSLGWSYEGDFITQDEAISRFKISDVGASPSRFDMQKLYSVNLQHIKITKDADLIDLICTQVELQSQIKLGSNEISILEKIMPELKKCNNLNEIAANAVKYVTKDVNYSPEALEFIQKDKIITAKIIEFMQSTDLDNFKSKWDEFLVQNGFKFGQVGPILRSILIGITSSTALTAIISALPKEVILHRLDAVKNTL</sequence>
<evidence type="ECO:0000256" key="5">
    <source>
        <dbReference type="ARBA" id="ARBA00022598"/>
    </source>
</evidence>
<accession>A0A5B8XBZ5</accession>
<dbReference type="EMBL" id="CP029077">
    <property type="protein sequence ID" value="QED22873.1"/>
    <property type="molecule type" value="Genomic_DNA"/>
</dbReference>
<dbReference type="RefSeq" id="WP_146820181.1">
    <property type="nucleotide sequence ID" value="NZ_CP029077.1"/>
</dbReference>
<feature type="short sequence motif" description="'HIGH' region" evidence="10">
    <location>
        <begin position="8"/>
        <end position="18"/>
    </location>
</feature>
<dbReference type="InterPro" id="IPR020751">
    <property type="entry name" value="aa-tRNA-synth_I_codon-bd_sub2"/>
</dbReference>
<dbReference type="InterPro" id="IPR033910">
    <property type="entry name" value="GluRS_core"/>
</dbReference>
<dbReference type="SUPFAM" id="SSF48163">
    <property type="entry name" value="An anticodon-binding domain of class I aminoacyl-tRNA synthetases"/>
    <property type="match status" value="1"/>
</dbReference>
<dbReference type="GO" id="GO:0008270">
    <property type="term" value="F:zinc ion binding"/>
    <property type="evidence" value="ECO:0007669"/>
    <property type="project" value="InterPro"/>
</dbReference>
<dbReference type="Pfam" id="PF19269">
    <property type="entry name" value="Anticodon_2"/>
    <property type="match status" value="1"/>
</dbReference>
<organism evidence="13 14">
    <name type="scientific">Candidatus Deianiraea vastatrix</name>
    <dbReference type="NCBI Taxonomy" id="2163644"/>
    <lineage>
        <taxon>Bacteria</taxon>
        <taxon>Pseudomonadati</taxon>
        <taxon>Pseudomonadota</taxon>
        <taxon>Alphaproteobacteria</taxon>
        <taxon>Rickettsiales</taxon>
        <taxon>Candidatus Deianiraeaceae</taxon>
        <taxon>Candidatus Deianiraea</taxon>
    </lineage>
</organism>
<dbReference type="GO" id="GO:0000049">
    <property type="term" value="F:tRNA binding"/>
    <property type="evidence" value="ECO:0007669"/>
    <property type="project" value="InterPro"/>
</dbReference>
<dbReference type="Gene3D" id="3.40.50.620">
    <property type="entry name" value="HUPs"/>
    <property type="match status" value="1"/>
</dbReference>
<keyword evidence="9 10" id="KW-0030">Aminoacyl-tRNA synthetase</keyword>
<dbReference type="AlphaFoldDB" id="A0A5B8XBZ5"/>
<reference evidence="13 14" key="1">
    <citation type="journal article" date="2019" name="ISME J.">
        <title>Deianiraea, an extracellular bacterium associated with the ciliate Paramecium, suggests an alternative scenario for the evolution of Rickettsiales.</title>
        <authorList>
            <person name="Castelli M."/>
            <person name="Sabaneyeva E."/>
            <person name="Lanzoni O."/>
            <person name="Lebedeva N."/>
            <person name="Floriano A.M."/>
            <person name="Gaiarsa S."/>
            <person name="Benken K."/>
            <person name="Modeo L."/>
            <person name="Bandi C."/>
            <person name="Potekhin A."/>
            <person name="Sassera D."/>
            <person name="Petroni G."/>
        </authorList>
    </citation>
    <scope>NUCLEOTIDE SEQUENCE [LARGE SCALE GENOMIC DNA]</scope>
    <source>
        <strain evidence="13">CyL4-1</strain>
    </source>
</reference>
<dbReference type="Pfam" id="PF00749">
    <property type="entry name" value="tRNA-synt_1c"/>
    <property type="match status" value="1"/>
</dbReference>
<protein>
    <recommendedName>
        <fullName evidence="10">Glutamate--tRNA ligase</fullName>
        <ecNumber evidence="10">6.1.1.17</ecNumber>
    </recommendedName>
    <alternativeName>
        <fullName evidence="10">Glutamyl-tRNA synthetase</fullName>
        <shortName evidence="10">GluRS</shortName>
    </alternativeName>
</protein>
<dbReference type="InterPro" id="IPR001412">
    <property type="entry name" value="aa-tRNA-synth_I_CS"/>
</dbReference>
<dbReference type="InterPro" id="IPR008925">
    <property type="entry name" value="aa_tRNA-synth_I_cd-bd_sf"/>
</dbReference>
<evidence type="ECO:0000256" key="7">
    <source>
        <dbReference type="ARBA" id="ARBA00022840"/>
    </source>
</evidence>
<dbReference type="InterPro" id="IPR004527">
    <property type="entry name" value="Glu-tRNA-ligase_bac/mito"/>
</dbReference>
<feature type="binding site" evidence="10">
    <location>
        <position position="238"/>
    </location>
    <ligand>
        <name>ATP</name>
        <dbReference type="ChEBI" id="CHEBI:30616"/>
    </ligand>
</feature>
<dbReference type="GO" id="GO:0005829">
    <property type="term" value="C:cytosol"/>
    <property type="evidence" value="ECO:0007669"/>
    <property type="project" value="TreeGrafter"/>
</dbReference>
<evidence type="ECO:0000256" key="6">
    <source>
        <dbReference type="ARBA" id="ARBA00022741"/>
    </source>
</evidence>
<dbReference type="OrthoDB" id="9807503at2"/>
<evidence type="ECO:0000256" key="10">
    <source>
        <dbReference type="HAMAP-Rule" id="MF_00022"/>
    </source>
</evidence>
<evidence type="ECO:0000259" key="12">
    <source>
        <dbReference type="Pfam" id="PF19269"/>
    </source>
</evidence>
<dbReference type="NCBIfam" id="TIGR00464">
    <property type="entry name" value="gltX_bact"/>
    <property type="match status" value="1"/>
</dbReference>